<dbReference type="GO" id="GO:0052381">
    <property type="term" value="F:tRNA dimethylallyltransferase activity"/>
    <property type="evidence" value="ECO:0007669"/>
    <property type="project" value="UniProtKB-UniRule"/>
</dbReference>
<comment type="subunit">
    <text evidence="10">Monomer.</text>
</comment>
<protein>
    <recommendedName>
        <fullName evidence="10">tRNA dimethylallyltransferase</fullName>
        <ecNumber evidence="10">2.5.1.75</ecNumber>
    </recommendedName>
    <alternativeName>
        <fullName evidence="10">Dimethylallyl diphosphate:tRNA dimethylallyltransferase</fullName>
        <shortName evidence="10">DMAPP:tRNA dimethylallyltransferase</shortName>
        <shortName evidence="10">DMATase</shortName>
    </alternativeName>
    <alternativeName>
        <fullName evidence="10">Isopentenyl-diphosphate:tRNA isopentenyltransferase</fullName>
        <shortName evidence="10">IPP transferase</shortName>
        <shortName evidence="10">IPPT</shortName>
        <shortName evidence="10">IPTase</shortName>
    </alternativeName>
</protein>
<comment type="function">
    <text evidence="2 10 12">Catalyzes the transfer of a dimethylallyl group onto the adenine at position 37 in tRNAs that read codons beginning with uridine, leading to the formation of N6-(dimethylallyl)adenosine (i(6)A).</text>
</comment>
<dbReference type="EMBL" id="MFNF01000028">
    <property type="protein sequence ID" value="OGH01806.1"/>
    <property type="molecule type" value="Genomic_DNA"/>
</dbReference>
<evidence type="ECO:0000256" key="13">
    <source>
        <dbReference type="RuleBase" id="RU003785"/>
    </source>
</evidence>
<proteinExistence type="inferred from homology"/>
<dbReference type="HAMAP" id="MF_00185">
    <property type="entry name" value="IPP_trans"/>
    <property type="match status" value="1"/>
</dbReference>
<dbReference type="InterPro" id="IPR039657">
    <property type="entry name" value="Dimethylallyltransferase"/>
</dbReference>
<reference evidence="14 15" key="1">
    <citation type="journal article" date="2016" name="Nat. Commun.">
        <title>Thousands of microbial genomes shed light on interconnected biogeochemical processes in an aquifer system.</title>
        <authorList>
            <person name="Anantharaman K."/>
            <person name="Brown C.T."/>
            <person name="Hug L.A."/>
            <person name="Sharon I."/>
            <person name="Castelle C.J."/>
            <person name="Probst A.J."/>
            <person name="Thomas B.C."/>
            <person name="Singh A."/>
            <person name="Wilkins M.J."/>
            <person name="Karaoz U."/>
            <person name="Brodie E.L."/>
            <person name="Williams K.H."/>
            <person name="Hubbard S.S."/>
            <person name="Banfield J.F."/>
        </authorList>
    </citation>
    <scope>NUCLEOTIDE SEQUENCE [LARGE SCALE GENOMIC DNA]</scope>
</reference>
<organism evidence="14 15">
    <name type="scientific">Candidatus Lambdaproteobacteria bacterium RIFOXYD2_FULL_56_26</name>
    <dbReference type="NCBI Taxonomy" id="1817773"/>
    <lineage>
        <taxon>Bacteria</taxon>
        <taxon>Pseudomonadati</taxon>
        <taxon>Pseudomonadota</taxon>
        <taxon>Candidatus Lambdaproteobacteria</taxon>
    </lineage>
</organism>
<comment type="caution">
    <text evidence="10">Lacks conserved residue(s) required for the propagation of feature annotation.</text>
</comment>
<dbReference type="Proteomes" id="UP000177583">
    <property type="component" value="Unassembled WGS sequence"/>
</dbReference>
<dbReference type="Pfam" id="PF01715">
    <property type="entry name" value="IPPT"/>
    <property type="match status" value="1"/>
</dbReference>
<keyword evidence="4 10" id="KW-0808">Transferase</keyword>
<evidence type="ECO:0000313" key="15">
    <source>
        <dbReference type="Proteomes" id="UP000177583"/>
    </source>
</evidence>
<dbReference type="NCBIfam" id="TIGR00174">
    <property type="entry name" value="miaA"/>
    <property type="match status" value="1"/>
</dbReference>
<accession>A0A1F6GUD5</accession>
<evidence type="ECO:0000256" key="9">
    <source>
        <dbReference type="ARBA" id="ARBA00049563"/>
    </source>
</evidence>
<evidence type="ECO:0000256" key="3">
    <source>
        <dbReference type="ARBA" id="ARBA00005842"/>
    </source>
</evidence>
<evidence type="ECO:0000256" key="5">
    <source>
        <dbReference type="ARBA" id="ARBA00022694"/>
    </source>
</evidence>
<feature type="region of interest" description="Interaction with substrate tRNA" evidence="10">
    <location>
        <begin position="39"/>
        <end position="42"/>
    </location>
</feature>
<evidence type="ECO:0000256" key="11">
    <source>
        <dbReference type="RuleBase" id="RU003783"/>
    </source>
</evidence>
<dbReference type="InterPro" id="IPR018022">
    <property type="entry name" value="IPT"/>
</dbReference>
<comment type="catalytic activity">
    <reaction evidence="9 10 11">
        <text>adenosine(37) in tRNA + dimethylallyl diphosphate = N(6)-dimethylallyladenosine(37) in tRNA + diphosphate</text>
        <dbReference type="Rhea" id="RHEA:26482"/>
        <dbReference type="Rhea" id="RHEA-COMP:10162"/>
        <dbReference type="Rhea" id="RHEA-COMP:10375"/>
        <dbReference type="ChEBI" id="CHEBI:33019"/>
        <dbReference type="ChEBI" id="CHEBI:57623"/>
        <dbReference type="ChEBI" id="CHEBI:74411"/>
        <dbReference type="ChEBI" id="CHEBI:74415"/>
        <dbReference type="EC" id="2.5.1.75"/>
    </reaction>
</comment>
<dbReference type="Gene3D" id="1.10.287.890">
    <property type="entry name" value="Crystal structure of tRNA isopentenylpyrophosphate transferase (bh2366) domain"/>
    <property type="match status" value="1"/>
</dbReference>
<comment type="cofactor">
    <cofactor evidence="1 10">
        <name>Mg(2+)</name>
        <dbReference type="ChEBI" id="CHEBI:18420"/>
    </cofactor>
</comment>
<feature type="site" description="Interaction with substrate tRNA" evidence="10">
    <location>
        <position position="104"/>
    </location>
</feature>
<dbReference type="AlphaFoldDB" id="A0A1F6GUD5"/>
<keyword evidence="5 10" id="KW-0819">tRNA processing</keyword>
<comment type="caution">
    <text evidence="14">The sequence shown here is derived from an EMBL/GenBank/DDBJ whole genome shotgun (WGS) entry which is preliminary data.</text>
</comment>
<name>A0A1F6GUD5_9PROT</name>
<dbReference type="PANTHER" id="PTHR11088:SF60">
    <property type="entry name" value="TRNA DIMETHYLALLYLTRANSFERASE"/>
    <property type="match status" value="1"/>
</dbReference>
<evidence type="ECO:0000256" key="7">
    <source>
        <dbReference type="ARBA" id="ARBA00022840"/>
    </source>
</evidence>
<feature type="binding site" evidence="10">
    <location>
        <begin position="16"/>
        <end position="21"/>
    </location>
    <ligand>
        <name>substrate</name>
    </ligand>
</feature>
<evidence type="ECO:0000256" key="12">
    <source>
        <dbReference type="RuleBase" id="RU003784"/>
    </source>
</evidence>
<evidence type="ECO:0000256" key="2">
    <source>
        <dbReference type="ARBA" id="ARBA00003213"/>
    </source>
</evidence>
<dbReference type="Gene3D" id="3.40.50.300">
    <property type="entry name" value="P-loop containing nucleotide triphosphate hydrolases"/>
    <property type="match status" value="1"/>
</dbReference>
<evidence type="ECO:0000256" key="4">
    <source>
        <dbReference type="ARBA" id="ARBA00022679"/>
    </source>
</evidence>
<sequence>MKHSLKTKVLVLTGPTASGKTGLAVALARRFAGEILSVDSRQVYKGMDLGTGKDLEQYGLVPYHLINLLDPTEEFSVSRFQTLALQTLAALAREGALPILCGGSGHYLKALLQDYPFPHLAHNPHFSAALEGWPQDTLAQVLDQLGDPGPRDSKRRMARRIEKAKSPVPLGFQAPNFRELYLPKVFVLTPERSWLRQRIQIRLQERMDQGLVEEVQRLLDQGVSAERLRRFGLEYKWVLAYLEGELGLEQMMEKLYQGICQFAKRQETYFRFMEKEGVPLEWVAEPEGLEEKVGAWLGEE</sequence>
<dbReference type="PANTHER" id="PTHR11088">
    <property type="entry name" value="TRNA DIMETHYLALLYLTRANSFERASE"/>
    <property type="match status" value="1"/>
</dbReference>
<feature type="binding site" evidence="10">
    <location>
        <begin position="14"/>
        <end position="21"/>
    </location>
    <ligand>
        <name>ATP</name>
        <dbReference type="ChEBI" id="CHEBI:30616"/>
    </ligand>
</feature>
<dbReference type="GO" id="GO:0005524">
    <property type="term" value="F:ATP binding"/>
    <property type="evidence" value="ECO:0007669"/>
    <property type="project" value="UniProtKB-UniRule"/>
</dbReference>
<keyword evidence="6 10" id="KW-0547">Nucleotide-binding</keyword>
<keyword evidence="8 10" id="KW-0460">Magnesium</keyword>
<dbReference type="EC" id="2.5.1.75" evidence="10"/>
<gene>
    <name evidence="10" type="primary">miaA</name>
    <name evidence="14" type="ORF">A2557_01820</name>
</gene>
<keyword evidence="7 10" id="KW-0067">ATP-binding</keyword>
<dbReference type="GO" id="GO:0006400">
    <property type="term" value="P:tRNA modification"/>
    <property type="evidence" value="ECO:0007669"/>
    <property type="project" value="TreeGrafter"/>
</dbReference>
<evidence type="ECO:0000256" key="6">
    <source>
        <dbReference type="ARBA" id="ARBA00022741"/>
    </source>
</evidence>
<evidence type="ECO:0000256" key="1">
    <source>
        <dbReference type="ARBA" id="ARBA00001946"/>
    </source>
</evidence>
<comment type="similarity">
    <text evidence="3 10 13">Belongs to the IPP transferase family.</text>
</comment>
<dbReference type="SUPFAM" id="SSF52540">
    <property type="entry name" value="P-loop containing nucleoside triphosphate hydrolases"/>
    <property type="match status" value="2"/>
</dbReference>
<evidence type="ECO:0000256" key="8">
    <source>
        <dbReference type="ARBA" id="ARBA00022842"/>
    </source>
</evidence>
<dbReference type="InterPro" id="IPR027417">
    <property type="entry name" value="P-loop_NTPase"/>
</dbReference>
<evidence type="ECO:0000313" key="14">
    <source>
        <dbReference type="EMBL" id="OGH01806.1"/>
    </source>
</evidence>
<evidence type="ECO:0000256" key="10">
    <source>
        <dbReference type="HAMAP-Rule" id="MF_00185"/>
    </source>
</evidence>